<dbReference type="RefSeq" id="WP_194034854.1">
    <property type="nucleotide sequence ID" value="NZ_CP063657.1"/>
</dbReference>
<feature type="transmembrane region" description="Helical" evidence="5">
    <location>
        <begin position="169"/>
        <end position="191"/>
    </location>
</feature>
<feature type="transmembrane region" description="Helical" evidence="5">
    <location>
        <begin position="49"/>
        <end position="70"/>
    </location>
</feature>
<evidence type="ECO:0000256" key="5">
    <source>
        <dbReference type="SAM" id="Phobius"/>
    </source>
</evidence>
<evidence type="ECO:0000256" key="3">
    <source>
        <dbReference type="ARBA" id="ARBA00022989"/>
    </source>
</evidence>
<dbReference type="PROSITE" id="PS00217">
    <property type="entry name" value="SUGAR_TRANSPORT_2"/>
    <property type="match status" value="1"/>
</dbReference>
<dbReference type="Gene3D" id="1.20.1250.20">
    <property type="entry name" value="MFS general substrate transporter like domains"/>
    <property type="match status" value="1"/>
</dbReference>
<name>A0A7S6UL71_9GAMM</name>
<comment type="subcellular location">
    <subcellularLocation>
        <location evidence="1">Membrane</location>
        <topology evidence="1">Multi-pass membrane protein</topology>
    </subcellularLocation>
</comment>
<dbReference type="PROSITE" id="PS51257">
    <property type="entry name" value="PROKAR_LIPOPROTEIN"/>
    <property type="match status" value="1"/>
</dbReference>
<dbReference type="PROSITE" id="PS50850">
    <property type="entry name" value="MFS"/>
    <property type="match status" value="1"/>
</dbReference>
<dbReference type="PANTHER" id="PTHR23508:SF10">
    <property type="entry name" value="CARBOXYLIC ACID TRANSPORTER PROTEIN HOMOLOG"/>
    <property type="match status" value="1"/>
</dbReference>
<feature type="transmembrane region" description="Helical" evidence="5">
    <location>
        <begin position="403"/>
        <end position="421"/>
    </location>
</feature>
<evidence type="ECO:0000313" key="8">
    <source>
        <dbReference type="Proteomes" id="UP000593932"/>
    </source>
</evidence>
<dbReference type="InterPro" id="IPR036259">
    <property type="entry name" value="MFS_trans_sf"/>
</dbReference>
<keyword evidence="8" id="KW-1185">Reference proteome</keyword>
<feature type="transmembrane region" description="Helical" evidence="5">
    <location>
        <begin position="433"/>
        <end position="455"/>
    </location>
</feature>
<evidence type="ECO:0000313" key="7">
    <source>
        <dbReference type="EMBL" id="QOW22315.1"/>
    </source>
</evidence>
<gene>
    <name evidence="7" type="ORF">INQ42_01485</name>
</gene>
<feature type="transmembrane region" description="Helical" evidence="5">
    <location>
        <begin position="255"/>
        <end position="276"/>
    </location>
</feature>
<dbReference type="Proteomes" id="UP000593932">
    <property type="component" value="Chromosome"/>
</dbReference>
<evidence type="ECO:0000256" key="2">
    <source>
        <dbReference type="ARBA" id="ARBA00022692"/>
    </source>
</evidence>
<reference evidence="7 8" key="1">
    <citation type="submission" date="2020-10" db="EMBL/GenBank/DDBJ databases">
        <title>complete genome sequencing of Lysobacter sp. H23M41.</title>
        <authorList>
            <person name="Bae J.-W."/>
            <person name="Lee S.-Y."/>
        </authorList>
    </citation>
    <scope>NUCLEOTIDE SEQUENCE [LARGE SCALE GENOMIC DNA]</scope>
    <source>
        <strain evidence="7 8">H23M41</strain>
    </source>
</reference>
<feature type="transmembrane region" description="Helical" evidence="5">
    <location>
        <begin position="337"/>
        <end position="361"/>
    </location>
</feature>
<evidence type="ECO:0000256" key="1">
    <source>
        <dbReference type="ARBA" id="ARBA00004141"/>
    </source>
</evidence>
<feature type="transmembrane region" description="Helical" evidence="5">
    <location>
        <begin position="493"/>
        <end position="512"/>
    </location>
</feature>
<feature type="transmembrane region" description="Helical" evidence="5">
    <location>
        <begin position="138"/>
        <end position="157"/>
    </location>
</feature>
<dbReference type="PANTHER" id="PTHR23508">
    <property type="entry name" value="CARBOXYLIC ACID TRANSPORTER PROTEIN HOMOLOG"/>
    <property type="match status" value="1"/>
</dbReference>
<feature type="transmembrane region" description="Helical" evidence="5">
    <location>
        <begin position="103"/>
        <end position="126"/>
    </location>
</feature>
<dbReference type="InterPro" id="IPR020846">
    <property type="entry name" value="MFS_dom"/>
</dbReference>
<feature type="transmembrane region" description="Helical" evidence="5">
    <location>
        <begin position="225"/>
        <end position="249"/>
    </location>
</feature>
<keyword evidence="4 5" id="KW-0472">Membrane</keyword>
<feature type="transmembrane region" description="Helical" evidence="5">
    <location>
        <begin position="12"/>
        <end position="29"/>
    </location>
</feature>
<accession>A0A7S6UL71</accession>
<feature type="transmembrane region" description="Helical" evidence="5">
    <location>
        <begin position="197"/>
        <end position="218"/>
    </location>
</feature>
<protein>
    <submittedName>
        <fullName evidence="7">MFS transporter</fullName>
    </submittedName>
</protein>
<dbReference type="InterPro" id="IPR011701">
    <property type="entry name" value="MFS"/>
</dbReference>
<organism evidence="7 8">
    <name type="scientific">Novilysobacter avium</name>
    <dbReference type="NCBI Taxonomy" id="2781023"/>
    <lineage>
        <taxon>Bacteria</taxon>
        <taxon>Pseudomonadati</taxon>
        <taxon>Pseudomonadota</taxon>
        <taxon>Gammaproteobacteria</taxon>
        <taxon>Lysobacterales</taxon>
        <taxon>Lysobacteraceae</taxon>
        <taxon>Novilysobacter</taxon>
    </lineage>
</organism>
<evidence type="ECO:0000256" key="4">
    <source>
        <dbReference type="ARBA" id="ARBA00023136"/>
    </source>
</evidence>
<evidence type="ECO:0000259" key="6">
    <source>
        <dbReference type="PROSITE" id="PS50850"/>
    </source>
</evidence>
<dbReference type="SUPFAM" id="SSF103473">
    <property type="entry name" value="MFS general substrate transporter"/>
    <property type="match status" value="1"/>
</dbReference>
<sequence>MKSGELSFHHPPAFWAGCALLVGGVLSHLPMFLMGRHTGWQMVGMAMDGWMLTGMALIPLGLGLAFHGLMPRLGQMRHVLAGGKHLQFHLADSVALNREHWQVVAVLVVALTVDVMKPATTGFVIPGLTAEYGISTRSAGWLALVALMGTTVGSLLWGRLADVYGRRAAILLSALMFMGTAICGAMPAFGWNLAMCFLMGASAGGLLPITFTLMAEIIPTAHRGWLLVALGGIGTSAGYLAAAAAATWLEPLFSWRALWLLGLPTGALIIFLNRFIPESPRFLSAAGLPHQARAVLARFSGAVPVERDAVAATATALGARTVPSAPGRLLRGPHARIGAGLAMCGIGWGLVTFGFVLWLPVNLVRLGVDASAASALLAQSALLALPGIGVVVWLYHCWSTIKALVAFIALTALALAAFALIDLGGLRSVAATTLATAALLVSSGGVIAMLIPYAAEIYPAHVRGTGAGMIAASSKFGGILGAGLGVLGLFEHIALSALLIALAMAVSGLMLARHGVETRGRRLEDIQRALAVSAL</sequence>
<feature type="transmembrane region" description="Helical" evidence="5">
    <location>
        <begin position="467"/>
        <end position="487"/>
    </location>
</feature>
<dbReference type="InterPro" id="IPR005829">
    <property type="entry name" value="Sugar_transporter_CS"/>
</dbReference>
<dbReference type="Pfam" id="PF07690">
    <property type="entry name" value="MFS_1"/>
    <property type="match status" value="1"/>
</dbReference>
<keyword evidence="3 5" id="KW-1133">Transmembrane helix</keyword>
<dbReference type="EMBL" id="CP063657">
    <property type="protein sequence ID" value="QOW22315.1"/>
    <property type="molecule type" value="Genomic_DNA"/>
</dbReference>
<proteinExistence type="predicted"/>
<keyword evidence="2 5" id="KW-0812">Transmembrane</keyword>
<feature type="transmembrane region" description="Helical" evidence="5">
    <location>
        <begin position="373"/>
        <end position="396"/>
    </location>
</feature>
<feature type="domain" description="Major facilitator superfamily (MFS) profile" evidence="6">
    <location>
        <begin position="103"/>
        <end position="519"/>
    </location>
</feature>